<evidence type="ECO:0000256" key="1">
    <source>
        <dbReference type="ARBA" id="ARBA00022676"/>
    </source>
</evidence>
<protein>
    <submittedName>
        <fullName evidence="3">N-acetylmannosaminyltransferase</fullName>
    </submittedName>
</protein>
<evidence type="ECO:0000313" key="4">
    <source>
        <dbReference type="Proteomes" id="UP000198418"/>
    </source>
</evidence>
<dbReference type="RefSeq" id="WP_088519333.1">
    <property type="nucleotide sequence ID" value="NZ_FYDG01000001.1"/>
</dbReference>
<sequence>MRASFLGCPIDLLSMEETVELARRAMRDGRRLQHVALNVAKLVNMRTDPTLAADVVNSDVVGVDGMGILWGARALGLPVKSRVAGVDLLNELLALCAREGFKPYFLGAAPDVVRRAAARAQARHPGLRFAGVRDGYFSREQEAGVVRDIRESGAHCLFIGMPTPRKERFLAAHRDEFGAPFVMGVGGSFDVLAGAVRRAPKAVQRLGLEWLYRVYQEPRRMAWRYARTNALFAGILAQALVRRRLGAASEPAGG</sequence>
<dbReference type="PANTHER" id="PTHR34136:SF1">
    <property type="entry name" value="UDP-N-ACETYL-D-MANNOSAMINURONIC ACID TRANSFERASE"/>
    <property type="match status" value="1"/>
</dbReference>
<dbReference type="AlphaFoldDB" id="A0A212QN63"/>
<accession>A0A212QN63</accession>
<evidence type="ECO:0000313" key="3">
    <source>
        <dbReference type="EMBL" id="SNB60804.1"/>
    </source>
</evidence>
<dbReference type="Proteomes" id="UP000198418">
    <property type="component" value="Unassembled WGS sequence"/>
</dbReference>
<dbReference type="NCBIfam" id="TIGR00696">
    <property type="entry name" value="wecG_tagA_cpsF"/>
    <property type="match status" value="1"/>
</dbReference>
<dbReference type="OrthoDB" id="9771846at2"/>
<gene>
    <name evidence="3" type="ORF">SAMN06265338_101923</name>
</gene>
<name>A0A212QN63_RHOAC</name>
<proteinExistence type="predicted"/>
<keyword evidence="4" id="KW-1185">Reference proteome</keyword>
<organism evidence="3 4">
    <name type="scientific">Rhodoblastus acidophilus</name>
    <name type="common">Rhodopseudomonas acidophila</name>
    <dbReference type="NCBI Taxonomy" id="1074"/>
    <lineage>
        <taxon>Bacteria</taxon>
        <taxon>Pseudomonadati</taxon>
        <taxon>Pseudomonadota</taxon>
        <taxon>Alphaproteobacteria</taxon>
        <taxon>Hyphomicrobiales</taxon>
        <taxon>Rhodoblastaceae</taxon>
        <taxon>Rhodoblastus</taxon>
    </lineage>
</organism>
<keyword evidence="2 3" id="KW-0808">Transferase</keyword>
<dbReference type="EMBL" id="FYDG01000001">
    <property type="protein sequence ID" value="SNB60804.1"/>
    <property type="molecule type" value="Genomic_DNA"/>
</dbReference>
<dbReference type="InterPro" id="IPR004629">
    <property type="entry name" value="WecG_TagA_CpsF"/>
</dbReference>
<dbReference type="GO" id="GO:0016758">
    <property type="term" value="F:hexosyltransferase activity"/>
    <property type="evidence" value="ECO:0007669"/>
    <property type="project" value="TreeGrafter"/>
</dbReference>
<dbReference type="Pfam" id="PF03808">
    <property type="entry name" value="Glyco_tran_WecG"/>
    <property type="match status" value="1"/>
</dbReference>
<dbReference type="CDD" id="cd06533">
    <property type="entry name" value="Glyco_transf_WecG_TagA"/>
    <property type="match status" value="1"/>
</dbReference>
<keyword evidence="1" id="KW-0328">Glycosyltransferase</keyword>
<reference evidence="4" key="1">
    <citation type="submission" date="2017-06" db="EMBL/GenBank/DDBJ databases">
        <authorList>
            <person name="Varghese N."/>
            <person name="Submissions S."/>
        </authorList>
    </citation>
    <scope>NUCLEOTIDE SEQUENCE [LARGE SCALE GENOMIC DNA]</scope>
    <source>
        <strain evidence="4">DSM 137</strain>
    </source>
</reference>
<evidence type="ECO:0000256" key="2">
    <source>
        <dbReference type="ARBA" id="ARBA00022679"/>
    </source>
</evidence>
<dbReference type="PANTHER" id="PTHR34136">
    <property type="match status" value="1"/>
</dbReference>